<dbReference type="InterPro" id="IPR001667">
    <property type="entry name" value="DDH_dom"/>
</dbReference>
<evidence type="ECO:0000259" key="1">
    <source>
        <dbReference type="Pfam" id="PF01368"/>
    </source>
</evidence>
<name>X1GZ29_9ZZZZ</name>
<dbReference type="InterPro" id="IPR038763">
    <property type="entry name" value="DHH_sf"/>
</dbReference>
<proteinExistence type="predicted"/>
<dbReference type="InterPro" id="IPR051673">
    <property type="entry name" value="SSDNA_exonuclease_RecJ"/>
</dbReference>
<sequence>MKKREDSLEKEIKVVSKKFLKDSKNKEIFLISHFDTDGITSAAIMIQALEKLDKRFSVKIVKRLEEKTIYELPKNKLTLFLDLASGSLDHIKKAGLKDVFIIDHHEITQKTPDNVIILNPMLINKEKISSAGLVYLFCKEIDPGNKRLAKLAVLGMIGDIMEESIENLGVIEEGDIKKKKG</sequence>
<evidence type="ECO:0000313" key="2">
    <source>
        <dbReference type="EMBL" id="GAH63166.1"/>
    </source>
</evidence>
<dbReference type="EMBL" id="BARU01034367">
    <property type="protein sequence ID" value="GAH63166.1"/>
    <property type="molecule type" value="Genomic_DNA"/>
</dbReference>
<gene>
    <name evidence="2" type="ORF">S03H2_53959</name>
</gene>
<comment type="caution">
    <text evidence="2">The sequence shown here is derived from an EMBL/GenBank/DDBJ whole genome shotgun (WGS) entry which is preliminary data.</text>
</comment>
<dbReference type="AlphaFoldDB" id="X1GZ29"/>
<dbReference type="GO" id="GO:0004527">
    <property type="term" value="F:exonuclease activity"/>
    <property type="evidence" value="ECO:0007669"/>
    <property type="project" value="UniProtKB-KW"/>
</dbReference>
<accession>X1GZ29</accession>
<feature type="domain" description="DDH" evidence="1">
    <location>
        <begin position="28"/>
        <end position="155"/>
    </location>
</feature>
<reference evidence="2" key="1">
    <citation type="journal article" date="2014" name="Front. Microbiol.">
        <title>High frequency of phylogenetically diverse reductive dehalogenase-homologous genes in deep subseafloor sedimentary metagenomes.</title>
        <authorList>
            <person name="Kawai M."/>
            <person name="Futagami T."/>
            <person name="Toyoda A."/>
            <person name="Takaki Y."/>
            <person name="Nishi S."/>
            <person name="Hori S."/>
            <person name="Arai W."/>
            <person name="Tsubouchi T."/>
            <person name="Morono Y."/>
            <person name="Uchiyama I."/>
            <person name="Ito T."/>
            <person name="Fujiyama A."/>
            <person name="Inagaki F."/>
            <person name="Takami H."/>
        </authorList>
    </citation>
    <scope>NUCLEOTIDE SEQUENCE</scope>
    <source>
        <strain evidence="2">Expedition CK06-06</strain>
    </source>
</reference>
<dbReference type="PANTHER" id="PTHR30255">
    <property type="entry name" value="SINGLE-STRANDED-DNA-SPECIFIC EXONUCLEASE RECJ"/>
    <property type="match status" value="1"/>
</dbReference>
<organism evidence="2">
    <name type="scientific">marine sediment metagenome</name>
    <dbReference type="NCBI Taxonomy" id="412755"/>
    <lineage>
        <taxon>unclassified sequences</taxon>
        <taxon>metagenomes</taxon>
        <taxon>ecological metagenomes</taxon>
    </lineage>
</organism>
<feature type="non-terminal residue" evidence="2">
    <location>
        <position position="181"/>
    </location>
</feature>
<dbReference type="Pfam" id="PF01368">
    <property type="entry name" value="DHH"/>
    <property type="match status" value="1"/>
</dbReference>
<dbReference type="PANTHER" id="PTHR30255:SF2">
    <property type="entry name" value="SINGLE-STRANDED-DNA-SPECIFIC EXONUCLEASE RECJ"/>
    <property type="match status" value="1"/>
</dbReference>
<dbReference type="SUPFAM" id="SSF64182">
    <property type="entry name" value="DHH phosphoesterases"/>
    <property type="match status" value="1"/>
</dbReference>
<protein>
    <recommendedName>
        <fullName evidence="1">DDH domain-containing protein</fullName>
    </recommendedName>
</protein>
<dbReference type="Gene3D" id="3.90.1640.30">
    <property type="match status" value="1"/>
</dbReference>